<name>A0A239L554_9PSED</name>
<dbReference type="RefSeq" id="WP_141137349.1">
    <property type="nucleotide sequence ID" value="NZ_FZOL01000032.1"/>
</dbReference>
<evidence type="ECO:0000313" key="3">
    <source>
        <dbReference type="Proteomes" id="UP000198407"/>
    </source>
</evidence>
<protein>
    <submittedName>
        <fullName evidence="2">Uncharacterized protein</fullName>
    </submittedName>
</protein>
<organism evidence="2 3">
    <name type="scientific">Pseudomonas japonica</name>
    <dbReference type="NCBI Taxonomy" id="256466"/>
    <lineage>
        <taxon>Bacteria</taxon>
        <taxon>Pseudomonadati</taxon>
        <taxon>Pseudomonadota</taxon>
        <taxon>Gammaproteobacteria</taxon>
        <taxon>Pseudomonadales</taxon>
        <taxon>Pseudomonadaceae</taxon>
        <taxon>Pseudomonas</taxon>
    </lineage>
</organism>
<dbReference type="AlphaFoldDB" id="A0A239L554"/>
<feature type="region of interest" description="Disordered" evidence="1">
    <location>
        <begin position="288"/>
        <end position="307"/>
    </location>
</feature>
<gene>
    <name evidence="2" type="ORF">SAMN05444352_13220</name>
</gene>
<proteinExistence type="predicted"/>
<evidence type="ECO:0000313" key="2">
    <source>
        <dbReference type="EMBL" id="SNT25455.1"/>
    </source>
</evidence>
<dbReference type="EMBL" id="FZOL01000032">
    <property type="protein sequence ID" value="SNT25455.1"/>
    <property type="molecule type" value="Genomic_DNA"/>
</dbReference>
<reference evidence="3" key="1">
    <citation type="submission" date="2017-06" db="EMBL/GenBank/DDBJ databases">
        <authorList>
            <person name="Varghese N."/>
            <person name="Submissions S."/>
        </authorList>
    </citation>
    <scope>NUCLEOTIDE SEQUENCE [LARGE SCALE GENOMIC DNA]</scope>
    <source>
        <strain evidence="3">DSM 22348</strain>
    </source>
</reference>
<accession>A0A239L554</accession>
<sequence>MRFFDFYKAHGSSNLSDFDILTRGYDNSREVEQARKEKALEVALECVKDGTLTSIDSIESPLSKKIKEFHGRDTFEINSHWIEMSQLWFCPCCERDKFGISRVGNKGQVLAKLVVHHDHIADALKAAFNKVFVEFSVSKPTLTGLSLVDRLAEGFATYSPVLVCEDCNNADAKAKRAIADRYGSNLKYHSFSIMQITRFIVPREHSPHDINEEELFSIWLACREDYKSRMKLIYEVAKVAVLTDCWFEGYPADFNPIPTLSNRKFYGGLGWVSPEALSAEVKKQAMPTKPNMKRWRTEPRKKGAQPPESYLSLILSLPGCRGMWESAGEKWVCPVCCRSKYETVEYFDKEVSFITHSPPRQSPKWRGVECVCKSCFRVMTAMMKELRSEFDAVISSAFDCVGPVELKSMIIASPHSQHRIDNKVAIELLDRKRNAFR</sequence>
<keyword evidence="3" id="KW-1185">Reference proteome</keyword>
<evidence type="ECO:0000256" key="1">
    <source>
        <dbReference type="SAM" id="MobiDB-lite"/>
    </source>
</evidence>
<dbReference type="OrthoDB" id="7593251at2"/>
<dbReference type="Proteomes" id="UP000198407">
    <property type="component" value="Unassembled WGS sequence"/>
</dbReference>